<evidence type="ECO:0000313" key="2">
    <source>
        <dbReference type="EMBL" id="RRJ65049.1"/>
    </source>
</evidence>
<keyword evidence="1" id="KW-0812">Transmembrane</keyword>
<dbReference type="AlphaFoldDB" id="A0A3P3U665"/>
<evidence type="ECO:0000313" key="3">
    <source>
        <dbReference type="Proteomes" id="UP000267017"/>
    </source>
</evidence>
<feature type="transmembrane region" description="Helical" evidence="1">
    <location>
        <begin position="97"/>
        <end position="119"/>
    </location>
</feature>
<proteinExistence type="predicted"/>
<comment type="caution">
    <text evidence="2">The sequence shown here is derived from an EMBL/GenBank/DDBJ whole genome shotgun (WGS) entry which is preliminary data.</text>
</comment>
<gene>
    <name evidence="2" type="ORF">EHV15_20595</name>
</gene>
<dbReference type="OrthoDB" id="2656129at2"/>
<evidence type="ECO:0008006" key="4">
    <source>
        <dbReference type="Google" id="ProtNLM"/>
    </source>
</evidence>
<organism evidence="2 3">
    <name type="scientific">Paenibacillus oralis</name>
    <dbReference type="NCBI Taxonomy" id="2490856"/>
    <lineage>
        <taxon>Bacteria</taxon>
        <taxon>Bacillati</taxon>
        <taxon>Bacillota</taxon>
        <taxon>Bacilli</taxon>
        <taxon>Bacillales</taxon>
        <taxon>Paenibacillaceae</taxon>
        <taxon>Paenibacillus</taxon>
    </lineage>
</organism>
<dbReference type="EMBL" id="RRCN01000001">
    <property type="protein sequence ID" value="RRJ65049.1"/>
    <property type="molecule type" value="Genomic_DNA"/>
</dbReference>
<feature type="transmembrane region" description="Helical" evidence="1">
    <location>
        <begin position="28"/>
        <end position="47"/>
    </location>
</feature>
<name>A0A3P3U665_9BACL</name>
<keyword evidence="3" id="KW-1185">Reference proteome</keyword>
<evidence type="ECO:0000256" key="1">
    <source>
        <dbReference type="SAM" id="Phobius"/>
    </source>
</evidence>
<dbReference type="Pfam" id="PF20563">
    <property type="entry name" value="DUF6773"/>
    <property type="match status" value="1"/>
</dbReference>
<accession>A0A3P3U665</accession>
<keyword evidence="1" id="KW-1133">Transmembrane helix</keyword>
<feature type="transmembrane region" description="Helical" evidence="1">
    <location>
        <begin position="53"/>
        <end position="77"/>
    </location>
</feature>
<dbReference type="InterPro" id="IPR046664">
    <property type="entry name" value="DUF6773"/>
</dbReference>
<feature type="transmembrane region" description="Helical" evidence="1">
    <location>
        <begin position="125"/>
        <end position="151"/>
    </location>
</feature>
<keyword evidence="1" id="KW-0472">Membrane</keyword>
<protein>
    <recommendedName>
        <fullName evidence="4">DUF3278 domain-containing protein</fullName>
    </recommendedName>
</protein>
<dbReference type="Proteomes" id="UP000267017">
    <property type="component" value="Unassembled WGS sequence"/>
</dbReference>
<sequence length="168" mass="18990">MTMKWFDKKGAVRDERIEQLKNRIYKEIYVLIAIICSVSVFLKTFVLDGQPSMLLEVIILLAGGLYYGIRSIALGIYSDEVEVYEQSSKRSYGKRTLYTGLAIGLTLALLFGIRSAVLYGDESTYLKYFALVFLVSLGLYIPLFAGGLTLMHFMANKLSRRASQNDQE</sequence>
<reference evidence="2 3" key="1">
    <citation type="submission" date="2018-11" db="EMBL/GenBank/DDBJ databases">
        <title>Genome sequencing of Paenibacillus sp. KCOM 3021 (= ChDC PVNT-B20).</title>
        <authorList>
            <person name="Kook J.-K."/>
            <person name="Park S.-N."/>
            <person name="Lim Y.K."/>
        </authorList>
    </citation>
    <scope>NUCLEOTIDE SEQUENCE [LARGE SCALE GENOMIC DNA]</scope>
    <source>
        <strain evidence="2 3">KCOM 3021</strain>
    </source>
</reference>